<dbReference type="GO" id="GO:0008652">
    <property type="term" value="P:amino acid biosynthetic process"/>
    <property type="evidence" value="ECO:0007669"/>
    <property type="project" value="UniProtKB-KW"/>
</dbReference>
<proteinExistence type="inferred from homology"/>
<dbReference type="RefSeq" id="WP_212532084.1">
    <property type="nucleotide sequence ID" value="NZ_JAGSOG010000217.1"/>
</dbReference>
<evidence type="ECO:0000256" key="4">
    <source>
        <dbReference type="RuleBase" id="RU363071"/>
    </source>
</evidence>
<keyword evidence="4" id="KW-0057">Aromatic amino acid biosynthesis</keyword>
<feature type="binding site" evidence="3">
    <location>
        <position position="239"/>
    </location>
    <ligand>
        <name>phosphoenolpyruvate</name>
        <dbReference type="ChEBI" id="CHEBI:58702"/>
    </ligand>
</feature>
<comment type="similarity">
    <text evidence="1 4">Belongs to the class-II DAHP synthase family.</text>
</comment>
<evidence type="ECO:0000313" key="6">
    <source>
        <dbReference type="Proteomes" id="UP000675781"/>
    </source>
</evidence>
<evidence type="ECO:0000256" key="3">
    <source>
        <dbReference type="PIRSR" id="PIRSR602480-1"/>
    </source>
</evidence>
<evidence type="ECO:0000256" key="2">
    <source>
        <dbReference type="ARBA" id="ARBA00022679"/>
    </source>
</evidence>
<sequence length="397" mass="42578">MRELIEHVRSRPALQQPCWADPVAALEAVRDLSGRAPLVRPGDIRALRERLAEVALGAGCVAQTGDCAEDPQETSPTDVSRRVAVLDLLARGMAPFDHGSVVRVGRIAGQYCKPRSNSVEHVGGQALEPYRGHLVNRPEPTSRRRRCEAANLLECHDAAGRIMDLLGWRGASAPRAAGPVWTSHEALALDYELPSVRPDGAGGLVLTSTHFPWIGERTRQHDGAHVALLAAVENPVGCKLGPGTEPEEALRLCALLDPHREPGRLTLVARMGADKVTERLPRLVEAVRAAGHPVIWLCDPMHGNTVTTPDGTKTRYLERVVAEIRGFRRAVAEGGGVAGGLHLESTPEAVTECVEDADRVAEASGKRTTLCDPRLNPRQAARVAAAWNAAGVPARAS</sequence>
<comment type="cofactor">
    <cofactor evidence="3">
        <name>Mn(2+)</name>
        <dbReference type="ChEBI" id="CHEBI:29035"/>
    </cofactor>
    <cofactor evidence="3">
        <name>Co(2+)</name>
        <dbReference type="ChEBI" id="CHEBI:48828"/>
    </cofactor>
    <cofactor evidence="3">
        <name>Cd(2+)</name>
        <dbReference type="ChEBI" id="CHEBI:48775"/>
    </cofactor>
    <text evidence="3">Binds 1 divalent cation per subunit. The enzyme is active with manganese, cobalt or cadmium ions.</text>
</comment>
<feature type="binding site" evidence="3">
    <location>
        <position position="372"/>
    </location>
    <ligand>
        <name>Mn(2+)</name>
        <dbReference type="ChEBI" id="CHEBI:29035"/>
    </ligand>
</feature>
<feature type="binding site" evidence="3">
    <location>
        <position position="67"/>
    </location>
    <ligand>
        <name>Mn(2+)</name>
        <dbReference type="ChEBI" id="CHEBI:29035"/>
    </ligand>
</feature>
<keyword evidence="3" id="KW-0104">Cadmium</keyword>
<dbReference type="Gene3D" id="3.20.20.70">
    <property type="entry name" value="Aldolase class I"/>
    <property type="match status" value="1"/>
</dbReference>
<dbReference type="PANTHER" id="PTHR21337">
    <property type="entry name" value="PHOSPHO-2-DEHYDRO-3-DEOXYHEPTONATE ALDOLASE 1, 2"/>
    <property type="match status" value="1"/>
</dbReference>
<dbReference type="EC" id="2.5.1.54" evidence="4"/>
<dbReference type="PANTHER" id="PTHR21337:SF0">
    <property type="entry name" value="PHOSPHO-2-DEHYDRO-3-DEOXYHEPTONATE ALDOLASE"/>
    <property type="match status" value="1"/>
</dbReference>
<gene>
    <name evidence="5" type="ORF">KDL01_30330</name>
</gene>
<feature type="binding site" evidence="3">
    <location>
        <position position="106"/>
    </location>
    <ligand>
        <name>phosphoenolpyruvate</name>
        <dbReference type="ChEBI" id="CHEBI:58702"/>
    </ligand>
</feature>
<dbReference type="InterPro" id="IPR002480">
    <property type="entry name" value="DAHP_synth_2"/>
</dbReference>
<feature type="binding site" evidence="3">
    <location>
        <position position="302"/>
    </location>
    <ligand>
        <name>Mn(2+)</name>
        <dbReference type="ChEBI" id="CHEBI:29035"/>
    </ligand>
</feature>
<comment type="catalytic activity">
    <reaction evidence="4">
        <text>D-erythrose 4-phosphate + phosphoenolpyruvate + H2O = 7-phospho-2-dehydro-3-deoxy-D-arabino-heptonate + phosphate</text>
        <dbReference type="Rhea" id="RHEA:14717"/>
        <dbReference type="ChEBI" id="CHEBI:15377"/>
        <dbReference type="ChEBI" id="CHEBI:16897"/>
        <dbReference type="ChEBI" id="CHEBI:43474"/>
        <dbReference type="ChEBI" id="CHEBI:58394"/>
        <dbReference type="ChEBI" id="CHEBI:58702"/>
        <dbReference type="EC" id="2.5.1.54"/>
    </reaction>
</comment>
<dbReference type="GO" id="GO:0003849">
    <property type="term" value="F:3-deoxy-7-phosphoheptulonate synthase activity"/>
    <property type="evidence" value="ECO:0007669"/>
    <property type="project" value="UniProtKB-EC"/>
</dbReference>
<evidence type="ECO:0000256" key="1">
    <source>
        <dbReference type="ARBA" id="ARBA00008911"/>
    </source>
</evidence>
<protein>
    <recommendedName>
        <fullName evidence="4">Phospho-2-dehydro-3-deoxyheptonate aldolase</fullName>
        <ecNumber evidence="4">2.5.1.54</ecNumber>
    </recommendedName>
</protein>
<dbReference type="AlphaFoldDB" id="A0A941EUP2"/>
<dbReference type="GO" id="GO:0009073">
    <property type="term" value="P:aromatic amino acid family biosynthetic process"/>
    <property type="evidence" value="ECO:0007669"/>
    <property type="project" value="UniProtKB-KW"/>
</dbReference>
<dbReference type="Proteomes" id="UP000675781">
    <property type="component" value="Unassembled WGS sequence"/>
</dbReference>
<keyword evidence="4" id="KW-0028">Amino-acid biosynthesis</keyword>
<dbReference type="EMBL" id="JAGSOG010000217">
    <property type="protein sequence ID" value="MBR7837616.1"/>
    <property type="molecule type" value="Genomic_DNA"/>
</dbReference>
<comment type="caution">
    <text evidence="5">The sequence shown here is derived from an EMBL/GenBank/DDBJ whole genome shotgun (WGS) entry which is preliminary data.</text>
</comment>
<keyword evidence="3" id="KW-0464">Manganese</keyword>
<reference evidence="5" key="1">
    <citation type="submission" date="2021-04" db="EMBL/GenBank/DDBJ databases">
        <title>Genome based classification of Actinospica acidithermotolerans sp. nov., an actinobacterium isolated from an Indonesian hot spring.</title>
        <authorList>
            <person name="Kusuma A.B."/>
            <person name="Putra K.E."/>
            <person name="Nafisah S."/>
            <person name="Loh J."/>
            <person name="Nouioui I."/>
            <person name="Goodfellow M."/>
        </authorList>
    </citation>
    <scope>NUCLEOTIDE SEQUENCE</scope>
    <source>
        <strain evidence="5">CSCA 57</strain>
    </source>
</reference>
<organism evidence="5 6">
    <name type="scientific">Actinospica durhamensis</name>
    <dbReference type="NCBI Taxonomy" id="1508375"/>
    <lineage>
        <taxon>Bacteria</taxon>
        <taxon>Bacillati</taxon>
        <taxon>Actinomycetota</taxon>
        <taxon>Actinomycetes</taxon>
        <taxon>Catenulisporales</taxon>
        <taxon>Actinospicaceae</taxon>
        <taxon>Actinospica</taxon>
    </lineage>
</organism>
<name>A0A941EUP2_9ACTN</name>
<dbReference type="Pfam" id="PF01474">
    <property type="entry name" value="DAHP_synth_2"/>
    <property type="match status" value="2"/>
</dbReference>
<dbReference type="SUPFAM" id="SSF51569">
    <property type="entry name" value="Aldolase"/>
    <property type="match status" value="1"/>
</dbReference>
<feature type="binding site" evidence="3">
    <location>
        <begin position="216"/>
        <end position="217"/>
    </location>
    <ligand>
        <name>phosphoenolpyruvate</name>
        <dbReference type="ChEBI" id="CHEBI:58702"/>
    </ligand>
</feature>
<comment type="pathway">
    <text evidence="4">Metabolic intermediate biosynthesis; chorismate biosynthesis; chorismate from D-erythrose 4-phosphate and phosphoenolpyruvate: step 1/7.</text>
</comment>
<evidence type="ECO:0000313" key="5">
    <source>
        <dbReference type="EMBL" id="MBR7837616.1"/>
    </source>
</evidence>
<feature type="binding site" evidence="3">
    <location>
        <position position="270"/>
    </location>
    <ligand>
        <name>phosphoenolpyruvate</name>
        <dbReference type="ChEBI" id="CHEBI:58702"/>
    </ligand>
</feature>
<keyword evidence="2 4" id="KW-0808">Transferase</keyword>
<keyword evidence="3" id="KW-0170">Cobalt</keyword>
<accession>A0A941EUP2</accession>
<keyword evidence="6" id="KW-1185">Reference proteome</keyword>
<dbReference type="InterPro" id="IPR013785">
    <property type="entry name" value="Aldolase_TIM"/>
</dbReference>
<feature type="binding site" evidence="3">
    <location>
        <position position="344"/>
    </location>
    <ligand>
        <name>Mn(2+)</name>
        <dbReference type="ChEBI" id="CHEBI:29035"/>
    </ligand>
</feature>